<dbReference type="EMBL" id="FNKQ01000002">
    <property type="protein sequence ID" value="SDQ47714.1"/>
    <property type="molecule type" value="Genomic_DNA"/>
</dbReference>
<feature type="domain" description="Halobacterial output" evidence="1">
    <location>
        <begin position="17"/>
        <end position="81"/>
    </location>
</feature>
<name>A0A1H1B6Z9_9EURY</name>
<dbReference type="Pfam" id="PF18545">
    <property type="entry name" value="HalOD1"/>
    <property type="match status" value="1"/>
</dbReference>
<dbReference type="Proteomes" id="UP000255421">
    <property type="component" value="Unassembled WGS sequence"/>
</dbReference>
<keyword evidence="5" id="KW-1185">Reference proteome</keyword>
<evidence type="ECO:0000313" key="2">
    <source>
        <dbReference type="EMBL" id="RDI70669.1"/>
    </source>
</evidence>
<dbReference type="EMBL" id="QQST01000001">
    <property type="protein sequence ID" value="RDI70669.1"/>
    <property type="molecule type" value="Genomic_DNA"/>
</dbReference>
<reference evidence="2 5" key="3">
    <citation type="submission" date="2018-07" db="EMBL/GenBank/DDBJ databases">
        <title>Genome sequence of extremly halophilic archaeon Halopelagius longus strain BC12-B1.</title>
        <authorList>
            <person name="Zhang X."/>
        </authorList>
    </citation>
    <scope>NUCLEOTIDE SEQUENCE [LARGE SCALE GENOMIC DNA]</scope>
    <source>
        <strain evidence="2 5">BC12-B1</strain>
    </source>
</reference>
<evidence type="ECO:0000313" key="5">
    <source>
        <dbReference type="Proteomes" id="UP000255421"/>
    </source>
</evidence>
<dbReference type="InterPro" id="IPR040624">
    <property type="entry name" value="HalOD1"/>
</dbReference>
<reference evidence="4" key="2">
    <citation type="submission" date="2016-10" db="EMBL/GenBank/DDBJ databases">
        <authorList>
            <person name="Varghese N."/>
            <person name="Submissions S."/>
        </authorList>
    </citation>
    <scope>NUCLEOTIDE SEQUENCE [LARGE SCALE GENOMIC DNA]</scope>
    <source>
        <strain evidence="4">CGMCC 1.12397</strain>
    </source>
</reference>
<evidence type="ECO:0000259" key="1">
    <source>
        <dbReference type="Pfam" id="PF18545"/>
    </source>
</evidence>
<dbReference type="RefSeq" id="WP_092535729.1">
    <property type="nucleotide sequence ID" value="NZ_FNKQ01000002.1"/>
</dbReference>
<protein>
    <recommendedName>
        <fullName evidence="1">Halobacterial output domain-containing protein</fullName>
    </recommendedName>
</protein>
<dbReference type="Proteomes" id="UP000199289">
    <property type="component" value="Unassembled WGS sequence"/>
</dbReference>
<gene>
    <name evidence="2" type="ORF">DWB78_02415</name>
    <name evidence="3" type="ORF">SAMN05216278_1667</name>
</gene>
<accession>A0A1H1B6Z9</accession>
<reference evidence="3" key="1">
    <citation type="submission" date="2016-10" db="EMBL/GenBank/DDBJ databases">
        <authorList>
            <person name="de Groot N.N."/>
        </authorList>
    </citation>
    <scope>NUCLEOTIDE SEQUENCE [LARGE SCALE GENOMIC DNA]</scope>
    <source>
        <strain evidence="3">CGMCC 1.12397</strain>
    </source>
</reference>
<sequence>MSASESSNKSETSTGATTRAVVEAVSSATDTPAVELPPLYGAVDPDALNALFSAPGANGEISFRYAGCVVTVRADRTVDVSTGV</sequence>
<proteinExistence type="predicted"/>
<evidence type="ECO:0000313" key="3">
    <source>
        <dbReference type="EMBL" id="SDQ47714.1"/>
    </source>
</evidence>
<organism evidence="3 4">
    <name type="scientific">Halopelagius longus</name>
    <dbReference type="NCBI Taxonomy" id="1236180"/>
    <lineage>
        <taxon>Archaea</taxon>
        <taxon>Methanobacteriati</taxon>
        <taxon>Methanobacteriota</taxon>
        <taxon>Stenosarchaea group</taxon>
        <taxon>Halobacteria</taxon>
        <taxon>Halobacteriales</taxon>
        <taxon>Haloferacaceae</taxon>
    </lineage>
</organism>
<dbReference type="AlphaFoldDB" id="A0A1H1B6Z9"/>
<evidence type="ECO:0000313" key="4">
    <source>
        <dbReference type="Proteomes" id="UP000199289"/>
    </source>
</evidence>